<evidence type="ECO:0000256" key="7">
    <source>
        <dbReference type="ARBA" id="ARBA00023128"/>
    </source>
</evidence>
<proteinExistence type="inferred from homology"/>
<evidence type="ECO:0000313" key="11">
    <source>
        <dbReference type="EMBL" id="JAV12344.1"/>
    </source>
</evidence>
<comment type="similarity">
    <text evidence="2 10">Belongs to the ATPase g subunit family.</text>
</comment>
<evidence type="ECO:0000256" key="1">
    <source>
        <dbReference type="ARBA" id="ARBA00004325"/>
    </source>
</evidence>
<dbReference type="InterPro" id="IPR016702">
    <property type="entry name" value="ATP5MG_metazoa"/>
</dbReference>
<accession>A0A1L8E102</accession>
<evidence type="ECO:0000256" key="3">
    <source>
        <dbReference type="ARBA" id="ARBA00022448"/>
    </source>
</evidence>
<keyword evidence="5 10" id="KW-0375">Hydrogen ion transport</keyword>
<evidence type="ECO:0000256" key="5">
    <source>
        <dbReference type="ARBA" id="ARBA00022781"/>
    </source>
</evidence>
<keyword evidence="7 10" id="KW-0496">Mitochondrion</keyword>
<evidence type="ECO:0000256" key="4">
    <source>
        <dbReference type="ARBA" id="ARBA00022547"/>
    </source>
</evidence>
<dbReference type="GO" id="GO:0045259">
    <property type="term" value="C:proton-transporting ATP synthase complex"/>
    <property type="evidence" value="ECO:0007669"/>
    <property type="project" value="UniProtKB-UniRule"/>
</dbReference>
<dbReference type="InterPro" id="IPR006808">
    <property type="entry name" value="ATP_synth_F0_gsu_mt"/>
</dbReference>
<keyword evidence="3 10" id="KW-0813">Transport</keyword>
<dbReference type="GO" id="GO:0015986">
    <property type="term" value="P:proton motive force-driven ATP synthesis"/>
    <property type="evidence" value="ECO:0007669"/>
    <property type="project" value="UniProtKB-UniRule"/>
</dbReference>
<keyword evidence="4 10" id="KW-0138">CF(0)</keyword>
<dbReference type="Pfam" id="PF04718">
    <property type="entry name" value="ATP-synt_G"/>
    <property type="match status" value="1"/>
</dbReference>
<dbReference type="PANTHER" id="PTHR12386">
    <property type="entry name" value="ATP SYNTHASE SUBUNIT"/>
    <property type="match status" value="1"/>
</dbReference>
<dbReference type="AlphaFoldDB" id="A0A1L8E102"/>
<keyword evidence="8 10" id="KW-0472">Membrane</keyword>
<dbReference type="EMBL" id="GFDF01001740">
    <property type="protein sequence ID" value="JAV12344.1"/>
    <property type="molecule type" value="Transcribed_RNA"/>
</dbReference>
<evidence type="ECO:0000256" key="10">
    <source>
        <dbReference type="PIRNR" id="PIRNR017835"/>
    </source>
</evidence>
<keyword evidence="6 10" id="KW-0406">Ion transport</keyword>
<evidence type="ECO:0000256" key="6">
    <source>
        <dbReference type="ARBA" id="ARBA00023065"/>
    </source>
</evidence>
<sequence>MASLVGKTSSLLSNAMVQARPKFNVFLKYAKVELTPPTPGDIPAIRQGIARLISGARTGAWKNVTVREGWLNTLITAEIFFWFYVGECIGKRHLVGYNV</sequence>
<dbReference type="PIRSF" id="PIRSF017835">
    <property type="entry name" value="ATP-synth_g_mitoch_animal"/>
    <property type="match status" value="1"/>
</dbReference>
<evidence type="ECO:0000256" key="8">
    <source>
        <dbReference type="ARBA" id="ARBA00023136"/>
    </source>
</evidence>
<reference evidence="11" key="1">
    <citation type="submission" date="2016-12" db="EMBL/GenBank/DDBJ databases">
        <title>An insight into the sialome and mialome of the sand fly, Nyssomyia neivai.</title>
        <authorList>
            <person name="Sebastian V."/>
            <person name="Goulart T.M."/>
            <person name="Oliveira W."/>
            <person name="Calvo E."/>
            <person name="Oliveira L.F."/>
            <person name="Pinto M.C."/>
            <person name="Rosselino A.M."/>
            <person name="Ribeiro J.M."/>
        </authorList>
    </citation>
    <scope>NUCLEOTIDE SEQUENCE</scope>
</reference>
<name>A0A1L8E102_9DIPT</name>
<evidence type="ECO:0000256" key="2">
    <source>
        <dbReference type="ARBA" id="ARBA00005699"/>
    </source>
</evidence>
<comment type="subcellular location">
    <subcellularLocation>
        <location evidence="1">Mitochondrion membrane</location>
    </subcellularLocation>
</comment>
<protein>
    <recommendedName>
        <fullName evidence="10">ATP synthase subunit g</fullName>
        <shortName evidence="10">ATPase subunit g</shortName>
    </recommendedName>
</protein>
<evidence type="ECO:0000256" key="9">
    <source>
        <dbReference type="ARBA" id="ARBA00023310"/>
    </source>
</evidence>
<dbReference type="GO" id="GO:0031966">
    <property type="term" value="C:mitochondrial membrane"/>
    <property type="evidence" value="ECO:0007669"/>
    <property type="project" value="UniProtKB-SubCell"/>
</dbReference>
<keyword evidence="9 10" id="KW-0066">ATP synthesis</keyword>
<dbReference type="GO" id="GO:0015078">
    <property type="term" value="F:proton transmembrane transporter activity"/>
    <property type="evidence" value="ECO:0007669"/>
    <property type="project" value="UniProtKB-UniRule"/>
</dbReference>
<organism evidence="11">
    <name type="scientific">Nyssomyia neivai</name>
    <dbReference type="NCBI Taxonomy" id="330878"/>
    <lineage>
        <taxon>Eukaryota</taxon>
        <taxon>Metazoa</taxon>
        <taxon>Ecdysozoa</taxon>
        <taxon>Arthropoda</taxon>
        <taxon>Hexapoda</taxon>
        <taxon>Insecta</taxon>
        <taxon>Pterygota</taxon>
        <taxon>Neoptera</taxon>
        <taxon>Endopterygota</taxon>
        <taxon>Diptera</taxon>
        <taxon>Nematocera</taxon>
        <taxon>Psychodoidea</taxon>
        <taxon>Psychodidae</taxon>
        <taxon>Nyssomyia</taxon>
    </lineage>
</organism>